<comment type="caution">
    <text evidence="4">The sequence shown here is derived from an EMBL/GenBank/DDBJ whole genome shotgun (WGS) entry which is preliminary data.</text>
</comment>
<dbReference type="InterPro" id="IPR006015">
    <property type="entry name" value="Universal_stress_UspA"/>
</dbReference>
<evidence type="ECO:0000313" key="5">
    <source>
        <dbReference type="Proteomes" id="UP000616595"/>
    </source>
</evidence>
<dbReference type="Gene3D" id="3.40.50.620">
    <property type="entry name" value="HUPs"/>
    <property type="match status" value="1"/>
</dbReference>
<evidence type="ECO:0000256" key="1">
    <source>
        <dbReference type="ARBA" id="ARBA00008791"/>
    </source>
</evidence>
<feature type="domain" description="UspA" evidence="3">
    <location>
        <begin position="1"/>
        <end position="146"/>
    </location>
</feature>
<dbReference type="Pfam" id="PF00582">
    <property type="entry name" value="Usp"/>
    <property type="match status" value="1"/>
</dbReference>
<evidence type="ECO:0000313" key="4">
    <source>
        <dbReference type="EMBL" id="MBC3889556.1"/>
    </source>
</evidence>
<keyword evidence="5" id="KW-1185">Reference proteome</keyword>
<protein>
    <recommendedName>
        <fullName evidence="2">Universal stress protein</fullName>
    </recommendedName>
</protein>
<sequence length="147" mass="16233">MKKILVPVDGSEISLKGADKAVELAKKFESEVTFLSVIETKPLFYGTGVIPTNSLELIKQIEDNQSEEFEKLLGSLLEKYKSSGLVLKKKVIAGAVDAEIEEFAKEEYFDLIVMGKRGMSAAKRFFVGSNTRKIIEIAPCSVLVVKD</sequence>
<dbReference type="SUPFAM" id="SSF52402">
    <property type="entry name" value="Adenine nucleotide alpha hydrolases-like"/>
    <property type="match status" value="1"/>
</dbReference>
<keyword evidence="2" id="KW-0963">Cytoplasm</keyword>
<dbReference type="PIRSF" id="PIRSF006276">
    <property type="entry name" value="UspA"/>
    <property type="match status" value="1"/>
</dbReference>
<dbReference type="GO" id="GO:0005737">
    <property type="term" value="C:cytoplasm"/>
    <property type="evidence" value="ECO:0007669"/>
    <property type="project" value="UniProtKB-SubCell"/>
</dbReference>
<dbReference type="Proteomes" id="UP000616595">
    <property type="component" value="Unassembled WGS sequence"/>
</dbReference>
<dbReference type="PANTHER" id="PTHR46268">
    <property type="entry name" value="STRESS RESPONSE PROTEIN NHAX"/>
    <property type="match status" value="1"/>
</dbReference>
<dbReference type="OrthoDB" id="9794782at2"/>
<comment type="similarity">
    <text evidence="1 2">Belongs to the universal stress protein A family.</text>
</comment>
<dbReference type="InterPro" id="IPR014729">
    <property type="entry name" value="Rossmann-like_a/b/a_fold"/>
</dbReference>
<evidence type="ECO:0000256" key="2">
    <source>
        <dbReference type="PIRNR" id="PIRNR006276"/>
    </source>
</evidence>
<gene>
    <name evidence="4" type="ORF">GH810_14680</name>
</gene>
<reference evidence="4" key="1">
    <citation type="submission" date="2019-10" db="EMBL/GenBank/DDBJ databases">
        <authorList>
            <person name="Ross D.E."/>
            <person name="Gulliver D."/>
        </authorList>
    </citation>
    <scope>NUCLEOTIDE SEQUENCE</scope>
    <source>
        <strain evidence="4">DER-2019</strain>
    </source>
</reference>
<dbReference type="EMBL" id="WJBD01000020">
    <property type="protein sequence ID" value="MBC3889556.1"/>
    <property type="molecule type" value="Genomic_DNA"/>
</dbReference>
<dbReference type="PRINTS" id="PR01438">
    <property type="entry name" value="UNVRSLSTRESS"/>
</dbReference>
<dbReference type="CDD" id="cd00293">
    <property type="entry name" value="USP-like"/>
    <property type="match status" value="1"/>
</dbReference>
<accession>A0A923I0Q1</accession>
<proteinExistence type="inferred from homology"/>
<dbReference type="PANTHER" id="PTHR46268:SF6">
    <property type="entry name" value="UNIVERSAL STRESS PROTEIN UP12"/>
    <property type="match status" value="1"/>
</dbReference>
<reference evidence="4" key="2">
    <citation type="submission" date="2020-10" db="EMBL/GenBank/DDBJ databases">
        <title>Comparative genomics of the Acetobacterium genus.</title>
        <authorList>
            <person name="Marshall C."/>
            <person name="May H."/>
            <person name="Norman S."/>
        </authorList>
    </citation>
    <scope>NUCLEOTIDE SEQUENCE</scope>
    <source>
        <strain evidence="4">DER-2019</strain>
    </source>
</reference>
<dbReference type="AlphaFoldDB" id="A0A923I0Q1"/>
<dbReference type="RefSeq" id="WP_148568386.1">
    <property type="nucleotide sequence ID" value="NZ_RXYA01000017.1"/>
</dbReference>
<evidence type="ECO:0000259" key="3">
    <source>
        <dbReference type="Pfam" id="PF00582"/>
    </source>
</evidence>
<organism evidence="4 5">
    <name type="scientific">Acetobacterium paludosum</name>
    <dbReference type="NCBI Taxonomy" id="52693"/>
    <lineage>
        <taxon>Bacteria</taxon>
        <taxon>Bacillati</taxon>
        <taxon>Bacillota</taxon>
        <taxon>Clostridia</taxon>
        <taxon>Eubacteriales</taxon>
        <taxon>Eubacteriaceae</taxon>
        <taxon>Acetobacterium</taxon>
    </lineage>
</organism>
<comment type="subcellular location">
    <subcellularLocation>
        <location evidence="2">Cytoplasm</location>
    </subcellularLocation>
</comment>
<name>A0A923I0Q1_9FIRM</name>
<dbReference type="InterPro" id="IPR006016">
    <property type="entry name" value="UspA"/>
</dbReference>